<proteinExistence type="predicted"/>
<evidence type="ECO:0000313" key="3">
    <source>
        <dbReference type="EMBL" id="BAS85053.1"/>
    </source>
</evidence>
<gene>
    <name evidence="3" type="ordered locus">Os03g0580500</name>
    <name evidence="3" type="ORF">OSNPB_030580500</name>
</gene>
<keyword evidence="4" id="KW-1185">Reference proteome</keyword>
<dbReference type="Proteomes" id="UP000059680">
    <property type="component" value="Chromosome 3"/>
</dbReference>
<dbReference type="InterPro" id="IPR024752">
    <property type="entry name" value="Myb/SANT-like_dom"/>
</dbReference>
<dbReference type="AlphaFoldDB" id="A0A0P0W0I7"/>
<name>A0A0P0W0I7_ORYSJ</name>
<accession>A0A0P0W0I7</accession>
<evidence type="ECO:0000256" key="1">
    <source>
        <dbReference type="SAM" id="MobiDB-lite"/>
    </source>
</evidence>
<feature type="region of interest" description="Disordered" evidence="1">
    <location>
        <begin position="405"/>
        <end position="465"/>
    </location>
</feature>
<reference evidence="3 4" key="2">
    <citation type="journal article" date="2013" name="Plant Cell Physiol.">
        <title>Rice Annotation Project Database (RAP-DB): an integrative and interactive database for rice genomics.</title>
        <authorList>
            <person name="Sakai H."/>
            <person name="Lee S.S."/>
            <person name="Tanaka T."/>
            <person name="Numa H."/>
            <person name="Kim J."/>
            <person name="Kawahara Y."/>
            <person name="Wakimoto H."/>
            <person name="Yang C.C."/>
            <person name="Iwamoto M."/>
            <person name="Abe T."/>
            <person name="Yamada Y."/>
            <person name="Muto A."/>
            <person name="Inokuchi H."/>
            <person name="Ikemura T."/>
            <person name="Matsumoto T."/>
            <person name="Sasaki T."/>
            <person name="Itoh T."/>
        </authorList>
    </citation>
    <scope>NUCLEOTIDE SEQUENCE [LARGE SCALE GENOMIC DNA]</scope>
    <source>
        <strain evidence="4">cv. Nipponbare</strain>
    </source>
</reference>
<dbReference type="FunCoup" id="A0A0P0W0I7">
    <property type="interactions" value="5"/>
</dbReference>
<organism evidence="3 4">
    <name type="scientific">Oryza sativa subsp. japonica</name>
    <name type="common">Rice</name>
    <dbReference type="NCBI Taxonomy" id="39947"/>
    <lineage>
        <taxon>Eukaryota</taxon>
        <taxon>Viridiplantae</taxon>
        <taxon>Streptophyta</taxon>
        <taxon>Embryophyta</taxon>
        <taxon>Tracheophyta</taxon>
        <taxon>Spermatophyta</taxon>
        <taxon>Magnoliopsida</taxon>
        <taxon>Liliopsida</taxon>
        <taxon>Poales</taxon>
        <taxon>Poaceae</taxon>
        <taxon>BOP clade</taxon>
        <taxon>Oryzoideae</taxon>
        <taxon>Oryzeae</taxon>
        <taxon>Oryzinae</taxon>
        <taxon>Oryza</taxon>
        <taxon>Oryza sativa</taxon>
    </lineage>
</organism>
<evidence type="ECO:0000313" key="4">
    <source>
        <dbReference type="Proteomes" id="UP000059680"/>
    </source>
</evidence>
<sequence length="465" mass="50416">MRRRPGGESIPLRCRLPSSPILASHPPPLSTVACRPVPPPNRFSSARRLAAAVGSRCSKSGGSGRAPRLSSCLRRPRGEKKLAGVLAVKQQASAPIRPPIFGSLAACVLVLSASQVRQCWLEESHQGIQAGGVEEPALFQDERVRGPMETRVKKRKQERDLLSIQEEGTIVQSPQTGEISVRGADLESGEDSSDSVTSDAGSAKAAPDDVLHIAHALYKVCAKSPRAVIDFVRRVSPATVGRSIDWDVVREEESSKMGDGRSRWTDMEVRVFLESCLEEMAAFTITSNSPKPQAWQNLIHKMYTKCKKKVNKAQLEYIWGQCKKRYNRWVWLESHASGLGRDPHTSAIVADDEWNDPLKHIDLHHAVFSGRTVVGNHSAVAGAAPAAPQGAVQWQTIDMAQLAAAYRPPPPTPPPTAADRGKGKRPAANTPASGSSSKKSRSDSAGLALERIADIREQSYQSHAA</sequence>
<dbReference type="PROSITE" id="PS51257">
    <property type="entry name" value="PROKAR_LIPOPROTEIN"/>
    <property type="match status" value="1"/>
</dbReference>
<dbReference type="EMBL" id="AP014959">
    <property type="protein sequence ID" value="BAS85053.1"/>
    <property type="molecule type" value="Genomic_DNA"/>
</dbReference>
<dbReference type="InParanoid" id="A0A0P0W0I7"/>
<feature type="region of interest" description="Disordered" evidence="1">
    <location>
        <begin position="173"/>
        <end position="203"/>
    </location>
</feature>
<feature type="compositionally biased region" description="Pro residues" evidence="1">
    <location>
        <begin position="407"/>
        <end position="416"/>
    </location>
</feature>
<dbReference type="PANTHER" id="PTHR47069">
    <property type="match status" value="1"/>
</dbReference>
<protein>
    <submittedName>
        <fullName evidence="3">Os03g0580500 protein</fullName>
    </submittedName>
</protein>
<reference evidence="3 4" key="3">
    <citation type="journal article" date="2013" name="Rice">
        <title>Improvement of the Oryza sativa Nipponbare reference genome using next generation sequence and optical map data.</title>
        <authorList>
            <person name="Kawahara Y."/>
            <person name="de la Bastide M."/>
            <person name="Hamilton J.P."/>
            <person name="Kanamori H."/>
            <person name="McCombie W.R."/>
            <person name="Ouyang S."/>
            <person name="Schwartz D.C."/>
            <person name="Tanaka T."/>
            <person name="Wu J."/>
            <person name="Zhou S."/>
            <person name="Childs K.L."/>
            <person name="Davidson R.M."/>
            <person name="Lin H."/>
            <person name="Quesada-Ocampo L."/>
            <person name="Vaillancourt B."/>
            <person name="Sakai H."/>
            <person name="Lee S.S."/>
            <person name="Kim J."/>
            <person name="Numa H."/>
            <person name="Itoh T."/>
            <person name="Buell C.R."/>
            <person name="Matsumoto T."/>
        </authorList>
    </citation>
    <scope>NUCLEOTIDE SEQUENCE [LARGE SCALE GENOMIC DNA]</scope>
    <source>
        <strain evidence="4">cv. Nipponbare</strain>
    </source>
</reference>
<dbReference type="Pfam" id="PF12776">
    <property type="entry name" value="Myb_DNA-bind_3"/>
    <property type="match status" value="1"/>
</dbReference>
<evidence type="ECO:0000259" key="2">
    <source>
        <dbReference type="Pfam" id="PF12776"/>
    </source>
</evidence>
<dbReference type="PANTHER" id="PTHR47069:SF1">
    <property type="entry name" value="OS03G0580500 PROTEIN"/>
    <property type="match status" value="1"/>
</dbReference>
<feature type="domain" description="Myb/SANT-like" evidence="2">
    <location>
        <begin position="263"/>
        <end position="354"/>
    </location>
</feature>
<reference evidence="4" key="1">
    <citation type="journal article" date="2005" name="Nature">
        <title>The map-based sequence of the rice genome.</title>
        <authorList>
            <consortium name="International rice genome sequencing project (IRGSP)"/>
            <person name="Matsumoto T."/>
            <person name="Wu J."/>
            <person name="Kanamori H."/>
            <person name="Katayose Y."/>
            <person name="Fujisawa M."/>
            <person name="Namiki N."/>
            <person name="Mizuno H."/>
            <person name="Yamamoto K."/>
            <person name="Antonio B.A."/>
            <person name="Baba T."/>
            <person name="Sakata K."/>
            <person name="Nagamura Y."/>
            <person name="Aoki H."/>
            <person name="Arikawa K."/>
            <person name="Arita K."/>
            <person name="Bito T."/>
            <person name="Chiden Y."/>
            <person name="Fujitsuka N."/>
            <person name="Fukunaka R."/>
            <person name="Hamada M."/>
            <person name="Harada C."/>
            <person name="Hayashi A."/>
            <person name="Hijishita S."/>
            <person name="Honda M."/>
            <person name="Hosokawa S."/>
            <person name="Ichikawa Y."/>
            <person name="Idonuma A."/>
            <person name="Iijima M."/>
            <person name="Ikeda M."/>
            <person name="Ikeno M."/>
            <person name="Ito K."/>
            <person name="Ito S."/>
            <person name="Ito T."/>
            <person name="Ito Y."/>
            <person name="Ito Y."/>
            <person name="Iwabuchi A."/>
            <person name="Kamiya K."/>
            <person name="Karasawa W."/>
            <person name="Kurita K."/>
            <person name="Katagiri S."/>
            <person name="Kikuta A."/>
            <person name="Kobayashi H."/>
            <person name="Kobayashi N."/>
            <person name="Machita K."/>
            <person name="Maehara T."/>
            <person name="Masukawa M."/>
            <person name="Mizubayashi T."/>
            <person name="Mukai Y."/>
            <person name="Nagasaki H."/>
            <person name="Nagata Y."/>
            <person name="Naito S."/>
            <person name="Nakashima M."/>
            <person name="Nakama Y."/>
            <person name="Nakamichi Y."/>
            <person name="Nakamura M."/>
            <person name="Meguro A."/>
            <person name="Negishi M."/>
            <person name="Ohta I."/>
            <person name="Ohta T."/>
            <person name="Okamoto M."/>
            <person name="Ono N."/>
            <person name="Saji S."/>
            <person name="Sakaguchi M."/>
            <person name="Sakai K."/>
            <person name="Shibata M."/>
            <person name="Shimokawa T."/>
            <person name="Song J."/>
            <person name="Takazaki Y."/>
            <person name="Terasawa K."/>
            <person name="Tsugane M."/>
            <person name="Tsuji K."/>
            <person name="Ueda S."/>
            <person name="Waki K."/>
            <person name="Yamagata H."/>
            <person name="Yamamoto M."/>
            <person name="Yamamoto S."/>
            <person name="Yamane H."/>
            <person name="Yoshiki S."/>
            <person name="Yoshihara R."/>
            <person name="Yukawa K."/>
            <person name="Zhong H."/>
            <person name="Yano M."/>
            <person name="Yuan Q."/>
            <person name="Ouyang S."/>
            <person name="Liu J."/>
            <person name="Jones K.M."/>
            <person name="Gansberger K."/>
            <person name="Moffat K."/>
            <person name="Hill J."/>
            <person name="Bera J."/>
            <person name="Fadrosh D."/>
            <person name="Jin S."/>
            <person name="Johri S."/>
            <person name="Kim M."/>
            <person name="Overton L."/>
            <person name="Reardon M."/>
            <person name="Tsitrin T."/>
            <person name="Vuong H."/>
            <person name="Weaver B."/>
            <person name="Ciecko A."/>
            <person name="Tallon L."/>
            <person name="Jackson J."/>
            <person name="Pai G."/>
            <person name="Aken S.V."/>
            <person name="Utterback T."/>
            <person name="Reidmuller S."/>
            <person name="Feldblyum T."/>
            <person name="Hsiao J."/>
            <person name="Zismann V."/>
            <person name="Iobst S."/>
            <person name="de Vazeille A.R."/>
            <person name="Buell C.R."/>
            <person name="Ying K."/>
            <person name="Li Y."/>
            <person name="Lu T."/>
            <person name="Huang Y."/>
            <person name="Zhao Q."/>
            <person name="Feng Q."/>
            <person name="Zhang L."/>
            <person name="Zhu J."/>
            <person name="Weng Q."/>
            <person name="Mu J."/>
            <person name="Lu Y."/>
            <person name="Fan D."/>
            <person name="Liu Y."/>
            <person name="Guan J."/>
            <person name="Zhang Y."/>
            <person name="Yu S."/>
            <person name="Liu X."/>
            <person name="Zhang Y."/>
            <person name="Hong G."/>
            <person name="Han B."/>
            <person name="Choisne N."/>
            <person name="Demange N."/>
            <person name="Orjeda G."/>
            <person name="Samain S."/>
            <person name="Cattolico L."/>
            <person name="Pelletier E."/>
            <person name="Couloux A."/>
            <person name="Segurens B."/>
            <person name="Wincker P."/>
            <person name="D'Hont A."/>
            <person name="Scarpelli C."/>
            <person name="Weissenbach J."/>
            <person name="Salanoubat M."/>
            <person name="Quetier F."/>
            <person name="Yu Y."/>
            <person name="Kim H.R."/>
            <person name="Rambo T."/>
            <person name="Currie J."/>
            <person name="Collura K."/>
            <person name="Luo M."/>
            <person name="Yang T."/>
            <person name="Ammiraju J.S.S."/>
            <person name="Engler F."/>
            <person name="Soderlund C."/>
            <person name="Wing R.A."/>
            <person name="Palmer L.E."/>
            <person name="de la Bastide M."/>
            <person name="Spiegel L."/>
            <person name="Nascimento L."/>
            <person name="Zutavern T."/>
            <person name="O'Shaughnessy A."/>
            <person name="Dike S."/>
            <person name="Dedhia N."/>
            <person name="Preston R."/>
            <person name="Balija V."/>
            <person name="McCombie W.R."/>
            <person name="Chow T."/>
            <person name="Chen H."/>
            <person name="Chung M."/>
            <person name="Chen C."/>
            <person name="Shaw J."/>
            <person name="Wu H."/>
            <person name="Hsiao K."/>
            <person name="Chao Y."/>
            <person name="Chu M."/>
            <person name="Cheng C."/>
            <person name="Hour A."/>
            <person name="Lee P."/>
            <person name="Lin S."/>
            <person name="Lin Y."/>
            <person name="Liou J."/>
            <person name="Liu S."/>
            <person name="Hsing Y."/>
            <person name="Raghuvanshi S."/>
            <person name="Mohanty A."/>
            <person name="Bharti A.K."/>
            <person name="Gaur A."/>
            <person name="Gupta V."/>
            <person name="Kumar D."/>
            <person name="Ravi V."/>
            <person name="Vij S."/>
            <person name="Kapur A."/>
            <person name="Khurana P."/>
            <person name="Khurana P."/>
            <person name="Khurana J.P."/>
            <person name="Tyagi A.K."/>
            <person name="Gaikwad K."/>
            <person name="Singh A."/>
            <person name="Dalal V."/>
            <person name="Srivastava S."/>
            <person name="Dixit A."/>
            <person name="Pal A.K."/>
            <person name="Ghazi I.A."/>
            <person name="Yadav M."/>
            <person name="Pandit A."/>
            <person name="Bhargava A."/>
            <person name="Sureshbabu K."/>
            <person name="Batra K."/>
            <person name="Sharma T.R."/>
            <person name="Mohapatra T."/>
            <person name="Singh N.K."/>
            <person name="Messing J."/>
            <person name="Nelson A.B."/>
            <person name="Fuks G."/>
            <person name="Kavchok S."/>
            <person name="Keizer G."/>
            <person name="Linton E."/>
            <person name="Llaca V."/>
            <person name="Song R."/>
            <person name="Tanyolac B."/>
            <person name="Young S."/>
            <person name="Ho-Il K."/>
            <person name="Hahn J.H."/>
            <person name="Sangsakoo G."/>
            <person name="Vanavichit A."/>
            <person name="de Mattos Luiz.A.T."/>
            <person name="Zimmer P.D."/>
            <person name="Malone G."/>
            <person name="Dellagostin O."/>
            <person name="de Oliveira A.C."/>
            <person name="Bevan M."/>
            <person name="Bancroft I."/>
            <person name="Minx P."/>
            <person name="Cordum H."/>
            <person name="Wilson R."/>
            <person name="Cheng Z."/>
            <person name="Jin W."/>
            <person name="Jiang J."/>
            <person name="Leong S.A."/>
            <person name="Iwama H."/>
            <person name="Gojobori T."/>
            <person name="Itoh T."/>
            <person name="Niimura Y."/>
            <person name="Fujii Y."/>
            <person name="Habara T."/>
            <person name="Sakai H."/>
            <person name="Sato Y."/>
            <person name="Wilson G."/>
            <person name="Kumar K."/>
            <person name="McCouch S."/>
            <person name="Juretic N."/>
            <person name="Hoen D."/>
            <person name="Wright S."/>
            <person name="Bruskiewich R."/>
            <person name="Bureau T."/>
            <person name="Miyao A."/>
            <person name="Hirochika H."/>
            <person name="Nishikawa T."/>
            <person name="Kadowaki K."/>
            <person name="Sugiura M."/>
            <person name="Burr B."/>
            <person name="Sasaki T."/>
        </authorList>
    </citation>
    <scope>NUCLEOTIDE SEQUENCE [LARGE SCALE GENOMIC DNA]</scope>
    <source>
        <strain evidence="4">cv. Nipponbare</strain>
    </source>
</reference>
<dbReference type="PaxDb" id="39947-A0A0P0W0I7"/>